<keyword evidence="1" id="KW-0812">Transmembrane</keyword>
<keyword evidence="3" id="KW-1185">Reference proteome</keyword>
<protein>
    <submittedName>
        <fullName evidence="2">Uncharacterized protein</fullName>
    </submittedName>
</protein>
<keyword evidence="1" id="KW-0472">Membrane</keyword>
<name>A0A1A8Y2H3_9RHOO</name>
<reference evidence="2 3" key="1">
    <citation type="submission" date="2016-06" db="EMBL/GenBank/DDBJ databases">
        <authorList>
            <person name="Kjaerup R.B."/>
            <person name="Dalgaard T.S."/>
            <person name="Juul-Madsen H.R."/>
        </authorList>
    </citation>
    <scope>NUCLEOTIDE SEQUENCE [LARGE SCALE GENOMIC DNA]</scope>
    <source>
        <strain evidence="2">2</strain>
    </source>
</reference>
<organism evidence="2 3">
    <name type="scientific">Candidatus Propionivibrio aalborgensis</name>
    <dbReference type="NCBI Taxonomy" id="1860101"/>
    <lineage>
        <taxon>Bacteria</taxon>
        <taxon>Pseudomonadati</taxon>
        <taxon>Pseudomonadota</taxon>
        <taxon>Betaproteobacteria</taxon>
        <taxon>Rhodocyclales</taxon>
        <taxon>Rhodocyclaceae</taxon>
        <taxon>Propionivibrio</taxon>
    </lineage>
</organism>
<proteinExistence type="predicted"/>
<accession>A0A1A8Y2H3</accession>
<feature type="transmembrane region" description="Helical" evidence="1">
    <location>
        <begin position="22"/>
        <end position="43"/>
    </location>
</feature>
<dbReference type="Proteomes" id="UP000199600">
    <property type="component" value="Unassembled WGS sequence"/>
</dbReference>
<evidence type="ECO:0000256" key="1">
    <source>
        <dbReference type="SAM" id="Phobius"/>
    </source>
</evidence>
<sequence>MSCVPSLLANVNPATLKSWLEIVGLLLGTAFIAWKICVGWFAANLSLSISSERVAKDERNDFLALTVTLDKGTTDSVYLKDVSLRLTVDGEKERSDRINGFERLPTEGDRLRWPTAGRASEAIAPEHLLAQGESLQLAEVYQVPSHLPATVEVAVLAQRAFYRPFQWRAVHISLPRSDRKEVKP</sequence>
<dbReference type="AlphaFoldDB" id="A0A1A8Y2H3"/>
<dbReference type="EMBL" id="FLQY01000397">
    <property type="protein sequence ID" value="SBT11161.1"/>
    <property type="molecule type" value="Genomic_DNA"/>
</dbReference>
<dbReference type="RefSeq" id="WP_186412703.1">
    <property type="nucleotide sequence ID" value="NZ_FLQY01000397.1"/>
</dbReference>
<evidence type="ECO:0000313" key="2">
    <source>
        <dbReference type="EMBL" id="SBT11161.1"/>
    </source>
</evidence>
<keyword evidence="1" id="KW-1133">Transmembrane helix</keyword>
<evidence type="ECO:0000313" key="3">
    <source>
        <dbReference type="Proteomes" id="UP000199600"/>
    </source>
</evidence>
<gene>
    <name evidence="2" type="ORF">PROAA_910022</name>
</gene>